<keyword evidence="10" id="KW-1133">Transmembrane helix</keyword>
<dbReference type="CDD" id="cd00082">
    <property type="entry name" value="HisKA"/>
    <property type="match status" value="1"/>
</dbReference>
<evidence type="ECO:0000256" key="6">
    <source>
        <dbReference type="ARBA" id="ARBA00022679"/>
    </source>
</evidence>
<dbReference type="CDD" id="cd06225">
    <property type="entry name" value="HAMP"/>
    <property type="match status" value="1"/>
</dbReference>
<dbReference type="InterPro" id="IPR036890">
    <property type="entry name" value="HATPase_C_sf"/>
</dbReference>
<comment type="caution">
    <text evidence="13">The sequence shown here is derived from an EMBL/GenBank/DDBJ whole genome shotgun (WGS) entry which is preliminary data.</text>
</comment>
<dbReference type="InterPro" id="IPR003594">
    <property type="entry name" value="HATPase_dom"/>
</dbReference>
<dbReference type="InterPro" id="IPR003660">
    <property type="entry name" value="HAMP_dom"/>
</dbReference>
<evidence type="ECO:0000256" key="5">
    <source>
        <dbReference type="ARBA" id="ARBA00022553"/>
    </source>
</evidence>
<dbReference type="RefSeq" id="WP_035013748.1">
    <property type="nucleotide sequence ID" value="NZ_ARZY01000007.1"/>
</dbReference>
<comment type="catalytic activity">
    <reaction evidence="1">
        <text>ATP + protein L-histidine = ADP + protein N-phospho-L-histidine.</text>
        <dbReference type="EC" id="2.7.13.3"/>
    </reaction>
</comment>
<dbReference type="PROSITE" id="PS50109">
    <property type="entry name" value="HIS_KIN"/>
    <property type="match status" value="1"/>
</dbReference>
<dbReference type="Gene3D" id="3.30.565.10">
    <property type="entry name" value="Histidine kinase-like ATPase, C-terminal domain"/>
    <property type="match status" value="1"/>
</dbReference>
<dbReference type="Gene3D" id="6.10.340.10">
    <property type="match status" value="1"/>
</dbReference>
<feature type="domain" description="HAMP" evidence="12">
    <location>
        <begin position="173"/>
        <end position="228"/>
    </location>
</feature>
<dbReference type="SMART" id="SM00387">
    <property type="entry name" value="HATPase_c"/>
    <property type="match status" value="1"/>
</dbReference>
<comment type="subcellular location">
    <subcellularLocation>
        <location evidence="2">Cell membrane</location>
        <topology evidence="2">Multi-pass membrane protein</topology>
    </subcellularLocation>
</comment>
<keyword evidence="8 13" id="KW-0418">Kinase</keyword>
<evidence type="ECO:0000313" key="14">
    <source>
        <dbReference type="Proteomes" id="UP000019276"/>
    </source>
</evidence>
<feature type="transmembrane region" description="Helical" evidence="10">
    <location>
        <begin position="6"/>
        <end position="27"/>
    </location>
</feature>
<dbReference type="InterPro" id="IPR050980">
    <property type="entry name" value="2C_sensor_his_kinase"/>
</dbReference>
<evidence type="ECO:0000259" key="12">
    <source>
        <dbReference type="PROSITE" id="PS50885"/>
    </source>
</evidence>
<evidence type="ECO:0000256" key="1">
    <source>
        <dbReference type="ARBA" id="ARBA00000085"/>
    </source>
</evidence>
<keyword evidence="4" id="KW-1003">Cell membrane</keyword>
<organism evidence="13 14">
    <name type="scientific">Catenovulum agarivorans DS-2</name>
    <dbReference type="NCBI Taxonomy" id="1328313"/>
    <lineage>
        <taxon>Bacteria</taxon>
        <taxon>Pseudomonadati</taxon>
        <taxon>Pseudomonadota</taxon>
        <taxon>Gammaproteobacteria</taxon>
        <taxon>Alteromonadales</taxon>
        <taxon>Alteromonadaceae</taxon>
        <taxon>Catenovulum</taxon>
    </lineage>
</organism>
<dbReference type="PROSITE" id="PS50885">
    <property type="entry name" value="HAMP"/>
    <property type="match status" value="1"/>
</dbReference>
<evidence type="ECO:0000256" key="4">
    <source>
        <dbReference type="ARBA" id="ARBA00022475"/>
    </source>
</evidence>
<dbReference type="PANTHER" id="PTHR44936">
    <property type="entry name" value="SENSOR PROTEIN CREC"/>
    <property type="match status" value="1"/>
</dbReference>
<evidence type="ECO:0000259" key="11">
    <source>
        <dbReference type="PROSITE" id="PS50109"/>
    </source>
</evidence>
<evidence type="ECO:0000256" key="3">
    <source>
        <dbReference type="ARBA" id="ARBA00012438"/>
    </source>
</evidence>
<dbReference type="Pfam" id="PF16750">
    <property type="entry name" value="HK_sensor"/>
    <property type="match status" value="1"/>
</dbReference>
<dbReference type="Gene3D" id="1.10.287.130">
    <property type="match status" value="1"/>
</dbReference>
<proteinExistence type="predicted"/>
<keyword evidence="14" id="KW-1185">Reference proteome</keyword>
<dbReference type="SMART" id="SM00304">
    <property type="entry name" value="HAMP"/>
    <property type="match status" value="1"/>
</dbReference>
<dbReference type="EC" id="2.7.13.3" evidence="3"/>
<name>W7QDW7_9ALTE</name>
<dbReference type="Proteomes" id="UP000019276">
    <property type="component" value="Unassembled WGS sequence"/>
</dbReference>
<dbReference type="InterPro" id="IPR003661">
    <property type="entry name" value="HisK_dim/P_dom"/>
</dbReference>
<dbReference type="SMART" id="SM00388">
    <property type="entry name" value="HisKA"/>
    <property type="match status" value="1"/>
</dbReference>
<dbReference type="PANTHER" id="PTHR44936:SF10">
    <property type="entry name" value="SENSOR PROTEIN RSTB"/>
    <property type="match status" value="1"/>
</dbReference>
<sequence length="450" mass="51447">MNKRLFWKLCLIIATGVVGFFYLMNIVTERAEEGMSMLAPEHRAQLNAWGAHAEQLYNSGNQQAVEQWLAKLKQQENTWAAIVEYQFTQVAGDPLEEVYSERFYLGRSVDWKIHLYFNYNPVMDIPFSQGQTSFLIKLPTRMRPGSFWPSTRILLEIIIPMLLLSILSWILYHHIANPLKQLEKATREFSKGNFQVRVRHSIGKRNDEIAQLAETFDRMALRIGDLINSQRQLISDLSHELRTPLTRLDIAVLGLQDQHNQLENLQRVERESRQIRKLVDDTLTLAWLENEQPKLQKESLDLVDLIDVIVEDAKFEFPHNKLTVTLPNSAKIANSHHRAIGQALENVLRNALRYTPIELTVELSLRQHNDYFTISVSDQGPGVPENMLQAIFQPFFRVDKARIADSASFGLGLALARRQIHAVGGTIEASNKPTGGLLINIQLPQNARAC</sequence>
<dbReference type="AlphaFoldDB" id="W7QDW7"/>
<gene>
    <name evidence="13" type="ORF">DS2_05905</name>
</gene>
<dbReference type="STRING" id="1328313.DS2_05905"/>
<protein>
    <recommendedName>
        <fullName evidence="3">histidine kinase</fullName>
        <ecNumber evidence="3">2.7.13.3</ecNumber>
    </recommendedName>
</protein>
<dbReference type="PATRIC" id="fig|1328313.3.peg.1217"/>
<dbReference type="eggNOG" id="COG5002">
    <property type="taxonomic scope" value="Bacteria"/>
</dbReference>
<dbReference type="SUPFAM" id="SSF47384">
    <property type="entry name" value="Homodimeric domain of signal transducing histidine kinase"/>
    <property type="match status" value="1"/>
</dbReference>
<evidence type="ECO:0000256" key="8">
    <source>
        <dbReference type="ARBA" id="ARBA00022777"/>
    </source>
</evidence>
<evidence type="ECO:0000313" key="13">
    <source>
        <dbReference type="EMBL" id="EWH11079.1"/>
    </source>
</evidence>
<keyword evidence="5" id="KW-0597">Phosphoprotein</keyword>
<keyword evidence="9" id="KW-0067">ATP-binding</keyword>
<dbReference type="EMBL" id="ARZY01000007">
    <property type="protein sequence ID" value="EWH11079.1"/>
    <property type="molecule type" value="Genomic_DNA"/>
</dbReference>
<dbReference type="InterPro" id="IPR031930">
    <property type="entry name" value="HK_sensor"/>
</dbReference>
<dbReference type="InterPro" id="IPR004358">
    <property type="entry name" value="Sig_transdc_His_kin-like_C"/>
</dbReference>
<keyword evidence="10" id="KW-0812">Transmembrane</keyword>
<accession>W7QDW7</accession>
<evidence type="ECO:0000256" key="10">
    <source>
        <dbReference type="SAM" id="Phobius"/>
    </source>
</evidence>
<dbReference type="Pfam" id="PF00672">
    <property type="entry name" value="HAMP"/>
    <property type="match status" value="1"/>
</dbReference>
<keyword evidence="10" id="KW-0472">Membrane</keyword>
<reference evidence="13 14" key="1">
    <citation type="journal article" date="2014" name="Genome Announc.">
        <title>Draft Genome Sequence of the Agar-Degrading Bacterium Catenovulum sp. Strain DS-2, Isolated from Intestines of Haliotis diversicolor.</title>
        <authorList>
            <person name="Shan D."/>
            <person name="Li X."/>
            <person name="Gu Z."/>
            <person name="Wei G."/>
            <person name="Gao Z."/>
            <person name="Shao Z."/>
        </authorList>
    </citation>
    <scope>NUCLEOTIDE SEQUENCE [LARGE SCALE GENOMIC DNA]</scope>
    <source>
        <strain evidence="13 14">DS-2</strain>
    </source>
</reference>
<dbReference type="GO" id="GO:0005524">
    <property type="term" value="F:ATP binding"/>
    <property type="evidence" value="ECO:0007669"/>
    <property type="project" value="UniProtKB-KW"/>
</dbReference>
<feature type="domain" description="Histidine kinase" evidence="11">
    <location>
        <begin position="236"/>
        <end position="447"/>
    </location>
</feature>
<dbReference type="PRINTS" id="PR00344">
    <property type="entry name" value="BCTRLSENSOR"/>
</dbReference>
<evidence type="ECO:0000256" key="2">
    <source>
        <dbReference type="ARBA" id="ARBA00004651"/>
    </source>
</evidence>
<dbReference type="Pfam" id="PF02518">
    <property type="entry name" value="HATPase_c"/>
    <property type="match status" value="1"/>
</dbReference>
<evidence type="ECO:0000256" key="9">
    <source>
        <dbReference type="ARBA" id="ARBA00022840"/>
    </source>
</evidence>
<dbReference type="InterPro" id="IPR005467">
    <property type="entry name" value="His_kinase_dom"/>
</dbReference>
<dbReference type="GO" id="GO:0005886">
    <property type="term" value="C:plasma membrane"/>
    <property type="evidence" value="ECO:0007669"/>
    <property type="project" value="UniProtKB-SubCell"/>
</dbReference>
<dbReference type="InterPro" id="IPR036097">
    <property type="entry name" value="HisK_dim/P_sf"/>
</dbReference>
<keyword evidence="6" id="KW-0808">Transferase</keyword>
<dbReference type="InterPro" id="IPR038428">
    <property type="entry name" value="HK_sensor_dom_sf"/>
</dbReference>
<dbReference type="SUPFAM" id="SSF55874">
    <property type="entry name" value="ATPase domain of HSP90 chaperone/DNA topoisomerase II/histidine kinase"/>
    <property type="match status" value="1"/>
</dbReference>
<keyword evidence="7" id="KW-0547">Nucleotide-binding</keyword>
<dbReference type="SUPFAM" id="SSF158472">
    <property type="entry name" value="HAMP domain-like"/>
    <property type="match status" value="1"/>
</dbReference>
<evidence type="ECO:0000256" key="7">
    <source>
        <dbReference type="ARBA" id="ARBA00022741"/>
    </source>
</evidence>
<dbReference type="Gene3D" id="3.30.450.170">
    <property type="entry name" value="Two-component histidine kinase, sensor domain"/>
    <property type="match status" value="1"/>
</dbReference>
<dbReference type="Pfam" id="PF00512">
    <property type="entry name" value="HisKA"/>
    <property type="match status" value="1"/>
</dbReference>
<dbReference type="GO" id="GO:0000155">
    <property type="term" value="F:phosphorelay sensor kinase activity"/>
    <property type="evidence" value="ECO:0007669"/>
    <property type="project" value="InterPro"/>
</dbReference>